<feature type="transmembrane region" description="Helical" evidence="1">
    <location>
        <begin position="61"/>
        <end position="81"/>
    </location>
</feature>
<keyword evidence="1" id="KW-0472">Membrane</keyword>
<evidence type="ECO:0000256" key="1">
    <source>
        <dbReference type="SAM" id="Phobius"/>
    </source>
</evidence>
<evidence type="ECO:0000313" key="2">
    <source>
        <dbReference type="EMBL" id="BEP28355.1"/>
    </source>
</evidence>
<reference evidence="2 3" key="1">
    <citation type="submission" date="2023-08" db="EMBL/GenBank/DDBJ databases">
        <title>Helicovermis profunda gen. nov., sp. nov., a novel mesophilic, fermentative bacterium within the Bacillota from a deep-sea hydrothermal vent chimney.</title>
        <authorList>
            <person name="Miyazaki U."/>
            <person name="Mizutani D."/>
            <person name="Hashimoto Y."/>
            <person name="Tame A."/>
            <person name="Sawayama S."/>
            <person name="Miyazaki J."/>
            <person name="Takai K."/>
            <person name="Nakagawa S."/>
        </authorList>
    </citation>
    <scope>NUCLEOTIDE SEQUENCE [LARGE SCALE GENOMIC DNA]</scope>
    <source>
        <strain evidence="2 3">S502</strain>
    </source>
</reference>
<accession>A0AAU9ETH1</accession>
<organism evidence="2 3">
    <name type="scientific">Helicovermis profundi</name>
    <dbReference type="NCBI Taxonomy" id="3065157"/>
    <lineage>
        <taxon>Bacteria</taxon>
        <taxon>Bacillati</taxon>
        <taxon>Bacillota</taxon>
        <taxon>Clostridia</taxon>
        <taxon>Helicovermis</taxon>
    </lineage>
</organism>
<dbReference type="Proteomes" id="UP001321786">
    <property type="component" value="Chromosome"/>
</dbReference>
<keyword evidence="1" id="KW-0812">Transmembrane</keyword>
<keyword evidence="3" id="KW-1185">Reference proteome</keyword>
<gene>
    <name evidence="2" type="ORF">HLPR_06860</name>
</gene>
<dbReference type="KEGG" id="hprf:HLPR_06860"/>
<keyword evidence="1" id="KW-1133">Transmembrane helix</keyword>
<feature type="transmembrane region" description="Helical" evidence="1">
    <location>
        <begin position="21"/>
        <end position="49"/>
    </location>
</feature>
<protein>
    <submittedName>
        <fullName evidence="2">Uncharacterized protein</fullName>
    </submittedName>
</protein>
<evidence type="ECO:0000313" key="3">
    <source>
        <dbReference type="Proteomes" id="UP001321786"/>
    </source>
</evidence>
<dbReference type="EMBL" id="AP028654">
    <property type="protein sequence ID" value="BEP28355.1"/>
    <property type="molecule type" value="Genomic_DNA"/>
</dbReference>
<sequence length="94" mass="10617">MEKIKVKRLSFESYVETAGVMGLLLGSIYFIVGLLFFSLNLFGVHIAILDGELLKIVTAPFVYTLGGIMVSLITYPLYIVFMKFRKVISITYIK</sequence>
<proteinExistence type="predicted"/>
<dbReference type="AlphaFoldDB" id="A0AAU9ETH1"/>
<dbReference type="RefSeq" id="WP_338536680.1">
    <property type="nucleotide sequence ID" value="NZ_AP028654.1"/>
</dbReference>
<name>A0AAU9ETH1_9FIRM</name>